<dbReference type="InterPro" id="IPR017714">
    <property type="entry name" value="MethylthioRu-1-P_deHdtase_MtnB"/>
</dbReference>
<proteinExistence type="inferred from homology"/>
<accession>A0A4R3N9P7</accession>
<comment type="similarity">
    <text evidence="6">Belongs to the aldolase class II family. MtnB subfamily.</text>
</comment>
<dbReference type="Gene3D" id="3.40.225.10">
    <property type="entry name" value="Class II aldolase/adducin N-terminal domain"/>
    <property type="match status" value="1"/>
</dbReference>
<evidence type="ECO:0000256" key="3">
    <source>
        <dbReference type="ARBA" id="ARBA00022833"/>
    </source>
</evidence>
<feature type="binding site" evidence="6">
    <location>
        <position position="139"/>
    </location>
    <ligand>
        <name>Zn(2+)</name>
        <dbReference type="ChEBI" id="CHEBI:29105"/>
    </ligand>
</feature>
<name>A0A4R3N9P7_9GAMM</name>
<organism evidence="8 9">
    <name type="scientific">Thermomonas haemolytica</name>
    <dbReference type="NCBI Taxonomy" id="141949"/>
    <lineage>
        <taxon>Bacteria</taxon>
        <taxon>Pseudomonadati</taxon>
        <taxon>Pseudomonadota</taxon>
        <taxon>Gammaproteobacteria</taxon>
        <taxon>Lysobacterales</taxon>
        <taxon>Lysobacteraceae</taxon>
        <taxon>Thermomonas</taxon>
    </lineage>
</organism>
<dbReference type="GO" id="GO:0005996">
    <property type="term" value="P:monosaccharide metabolic process"/>
    <property type="evidence" value="ECO:0007669"/>
    <property type="project" value="UniProtKB-ARBA"/>
</dbReference>
<keyword evidence="3 6" id="KW-0862">Zinc</keyword>
<evidence type="ECO:0000256" key="5">
    <source>
        <dbReference type="ARBA" id="ARBA00023239"/>
    </source>
</evidence>
<keyword evidence="4 6" id="KW-0486">Methionine biosynthesis</keyword>
<dbReference type="NCBIfam" id="TIGR03328">
    <property type="entry name" value="salvage_mtnB"/>
    <property type="match status" value="1"/>
</dbReference>
<dbReference type="InterPro" id="IPR036409">
    <property type="entry name" value="Aldolase_II/adducin_N_sf"/>
</dbReference>
<keyword evidence="1 6" id="KW-0028">Amino-acid biosynthesis</keyword>
<comment type="pathway">
    <text evidence="6">Amino-acid biosynthesis; L-methionine biosynthesis via salvage pathway; L-methionine from S-methyl-5-thio-alpha-D-ribose 1-phosphate: step 2/6.</text>
</comment>
<dbReference type="AlphaFoldDB" id="A0A4R3N9P7"/>
<sequence length="249" mass="27564">MGAPGTAHNITVEAPTRALATIRIVIWQPRRSRYTARMDTPAFDHTLFAGCAAQIIQHTRELAARGWTPATAGNFSIRMSPEHAAITISGKDKGRLTEADIMVVDMANNPVATHHRPSAEAALHTHLYRKFPDVGAVLHTHSPTQTIAGLLYADEGRVRLRGYELFKALRGHTTHEIEVDLPVVPNAQDMDVLTASVDAVLEHPNTWGYLIAGHGLYAWGRDINEARRHLDAFEFMLGCELEMRRLGAR</sequence>
<dbReference type="SUPFAM" id="SSF53639">
    <property type="entry name" value="AraD/HMP-PK domain-like"/>
    <property type="match status" value="1"/>
</dbReference>
<comment type="catalytic activity">
    <reaction evidence="6">
        <text>5-(methylsulfanyl)-D-ribulose 1-phosphate = 5-methylsulfanyl-2,3-dioxopentyl phosphate + H2O</text>
        <dbReference type="Rhea" id="RHEA:15549"/>
        <dbReference type="ChEBI" id="CHEBI:15377"/>
        <dbReference type="ChEBI" id="CHEBI:58548"/>
        <dbReference type="ChEBI" id="CHEBI:58828"/>
        <dbReference type="EC" id="4.2.1.109"/>
    </reaction>
</comment>
<dbReference type="InterPro" id="IPR001303">
    <property type="entry name" value="Aldolase_II/adducin_N"/>
</dbReference>
<comment type="cofactor">
    <cofactor evidence="6">
        <name>Zn(2+)</name>
        <dbReference type="ChEBI" id="CHEBI:29105"/>
    </cofactor>
    <text evidence="6">Binds 1 zinc ion per subunit.</text>
</comment>
<dbReference type="GO" id="GO:0008270">
    <property type="term" value="F:zinc ion binding"/>
    <property type="evidence" value="ECO:0007669"/>
    <property type="project" value="UniProtKB-UniRule"/>
</dbReference>
<keyword evidence="2 6" id="KW-0479">Metal-binding</keyword>
<keyword evidence="5 6" id="KW-0456">Lyase</keyword>
<dbReference type="NCBIfam" id="NF006672">
    <property type="entry name" value="PRK09220.1"/>
    <property type="match status" value="1"/>
</dbReference>
<dbReference type="SMART" id="SM01007">
    <property type="entry name" value="Aldolase_II"/>
    <property type="match status" value="1"/>
</dbReference>
<dbReference type="PANTHER" id="PTHR10640">
    <property type="entry name" value="METHYLTHIORIBULOSE-1-PHOSPHATE DEHYDRATASE"/>
    <property type="match status" value="1"/>
</dbReference>
<feature type="binding site" evidence="6">
    <location>
        <position position="141"/>
    </location>
    <ligand>
        <name>Zn(2+)</name>
        <dbReference type="ChEBI" id="CHEBI:29105"/>
    </ligand>
</feature>
<evidence type="ECO:0000313" key="8">
    <source>
        <dbReference type="EMBL" id="TCT25945.1"/>
    </source>
</evidence>
<dbReference type="Pfam" id="PF00596">
    <property type="entry name" value="Aldolase_II"/>
    <property type="match status" value="1"/>
</dbReference>
<comment type="caution">
    <text evidence="8">The sequence shown here is derived from an EMBL/GenBank/DDBJ whole genome shotgun (WGS) entry which is preliminary data.</text>
</comment>
<keyword evidence="9" id="KW-1185">Reference proteome</keyword>
<dbReference type="Proteomes" id="UP000295414">
    <property type="component" value="Unassembled WGS sequence"/>
</dbReference>
<evidence type="ECO:0000256" key="4">
    <source>
        <dbReference type="ARBA" id="ARBA00023167"/>
    </source>
</evidence>
<evidence type="ECO:0000256" key="2">
    <source>
        <dbReference type="ARBA" id="ARBA00022723"/>
    </source>
</evidence>
<protein>
    <recommendedName>
        <fullName evidence="6">Methylthioribulose-1-phosphate dehydratase</fullName>
        <shortName evidence="6">MTRu-1-P dehydratase</shortName>
        <ecNumber evidence="6">4.2.1.109</ecNumber>
    </recommendedName>
</protein>
<evidence type="ECO:0000256" key="1">
    <source>
        <dbReference type="ARBA" id="ARBA00022605"/>
    </source>
</evidence>
<dbReference type="PANTHER" id="PTHR10640:SF7">
    <property type="entry name" value="METHYLTHIORIBULOSE-1-PHOSPHATE DEHYDRATASE"/>
    <property type="match status" value="1"/>
</dbReference>
<comment type="function">
    <text evidence="6">Catalyzes the dehydration of methylthioribulose-1-phosphate (MTRu-1-P) into 2,3-diketo-5-methylthiopentyl-1-phosphate (DK-MTP-1-P).</text>
</comment>
<evidence type="ECO:0000313" key="9">
    <source>
        <dbReference type="Proteomes" id="UP000295414"/>
    </source>
</evidence>
<dbReference type="GO" id="GO:0005737">
    <property type="term" value="C:cytoplasm"/>
    <property type="evidence" value="ECO:0007669"/>
    <property type="project" value="UniProtKB-UniRule"/>
</dbReference>
<evidence type="ECO:0000259" key="7">
    <source>
        <dbReference type="SMART" id="SM01007"/>
    </source>
</evidence>
<dbReference type="GO" id="GO:0019509">
    <property type="term" value="P:L-methionine salvage from methylthioadenosine"/>
    <property type="evidence" value="ECO:0007669"/>
    <property type="project" value="UniProtKB-UniRule"/>
</dbReference>
<dbReference type="EMBL" id="SMAP01000001">
    <property type="protein sequence ID" value="TCT25945.1"/>
    <property type="molecule type" value="Genomic_DNA"/>
</dbReference>
<dbReference type="GO" id="GO:0046570">
    <property type="term" value="F:methylthioribulose 1-phosphate dehydratase activity"/>
    <property type="evidence" value="ECO:0007669"/>
    <property type="project" value="UniProtKB-UniRule"/>
</dbReference>
<dbReference type="HAMAP" id="MF_01677">
    <property type="entry name" value="Salvage_MtnB"/>
    <property type="match status" value="1"/>
</dbReference>
<evidence type="ECO:0000256" key="6">
    <source>
        <dbReference type="HAMAP-Rule" id="MF_01677"/>
    </source>
</evidence>
<dbReference type="UniPathway" id="UPA00904">
    <property type="reaction ID" value="UER00875"/>
</dbReference>
<dbReference type="EC" id="4.2.1.109" evidence="6"/>
<gene>
    <name evidence="6" type="primary">mtnB</name>
    <name evidence="8" type="ORF">EDC34_101271</name>
</gene>
<reference evidence="8 9" key="1">
    <citation type="submission" date="2019-03" db="EMBL/GenBank/DDBJ databases">
        <title>Genomic Encyclopedia of Type Strains, Phase IV (KMG-IV): sequencing the most valuable type-strain genomes for metagenomic binning, comparative biology and taxonomic classification.</title>
        <authorList>
            <person name="Goeker M."/>
        </authorList>
    </citation>
    <scope>NUCLEOTIDE SEQUENCE [LARGE SCALE GENOMIC DNA]</scope>
    <source>
        <strain evidence="8 9">DSM 13605</strain>
    </source>
</reference>
<feature type="domain" description="Class II aldolase/adducin N-terminal" evidence="7">
    <location>
        <begin position="53"/>
        <end position="241"/>
    </location>
</feature>